<feature type="domain" description="PTC1-like winged helix-turn-helix" evidence="3">
    <location>
        <begin position="138"/>
        <end position="219"/>
    </location>
</feature>
<dbReference type="PANTHER" id="PTHR46740">
    <property type="entry name" value="PROTEIN DYAD"/>
    <property type="match status" value="1"/>
</dbReference>
<evidence type="ECO:0000259" key="3">
    <source>
        <dbReference type="Pfam" id="PF25874"/>
    </source>
</evidence>
<dbReference type="AlphaFoldDB" id="D8QVJ2"/>
<dbReference type="OrthoDB" id="515863at2759"/>
<dbReference type="STRING" id="88036.D8QVJ2"/>
<dbReference type="GO" id="GO:0051177">
    <property type="term" value="P:meiotic sister chromatid cohesion"/>
    <property type="evidence" value="ECO:0007669"/>
    <property type="project" value="InterPro"/>
</dbReference>
<dbReference type="InterPro" id="IPR059080">
    <property type="entry name" value="WHD_PTC1"/>
</dbReference>
<organism evidence="5">
    <name type="scientific">Selaginella moellendorffii</name>
    <name type="common">Spikemoss</name>
    <dbReference type="NCBI Taxonomy" id="88036"/>
    <lineage>
        <taxon>Eukaryota</taxon>
        <taxon>Viridiplantae</taxon>
        <taxon>Streptophyta</taxon>
        <taxon>Embryophyta</taxon>
        <taxon>Tracheophyta</taxon>
        <taxon>Lycopodiopsida</taxon>
        <taxon>Selaginellales</taxon>
        <taxon>Selaginellaceae</taxon>
        <taxon>Selaginella</taxon>
    </lineage>
</organism>
<evidence type="ECO:0000313" key="4">
    <source>
        <dbReference type="EMBL" id="EFJ36465.1"/>
    </source>
</evidence>
<keyword evidence="5" id="KW-1185">Reference proteome</keyword>
<dbReference type="InParanoid" id="D8QVJ2"/>
<evidence type="ECO:0000313" key="5">
    <source>
        <dbReference type="Proteomes" id="UP000001514"/>
    </source>
</evidence>
<feature type="region of interest" description="Disordered" evidence="2">
    <location>
        <begin position="461"/>
        <end position="482"/>
    </location>
</feature>
<dbReference type="EMBL" id="GL377567">
    <property type="protein sequence ID" value="EFJ36465.1"/>
    <property type="molecule type" value="Genomic_DNA"/>
</dbReference>
<proteinExistence type="predicted"/>
<protein>
    <recommendedName>
        <fullName evidence="3">PTC1-like winged helix-turn-helix domain-containing protein</fullName>
    </recommendedName>
</protein>
<dbReference type="InterPro" id="IPR044221">
    <property type="entry name" value="DYAD/AMEIOTIC1"/>
</dbReference>
<sequence length="495" mass="56469">MAQCGRFSVPLRRRLSLACSRGERKSPKRGTAAPMALVRVSPERCDAIDMELKQSSPRCGQFYRRRRRPQALRVEPIQTKICSESEGEDCEKDLSERQIKWGTRKKIKYTTNPDENLQIVVKGCSKSLLKVPKDMQGRWSNERYSAAQESLVLILHEKGATPGAPIARHVLRDEARKFIGDTGLLDHLLKHMSDRVVVRDQRFRRRHNPEGVMEYWLEDASFMELRKDANVSDPWWIPPPGWKKGDPTITNVEGEIRALKVGFDGLRSEMHQVQESSSESSHEAIKSLKEEVELLRSEVQQLQGKPVERLDGLETQVRKMMEEGKLRQELQIVEKLTLDTQFANMWKTVITIQEKLAGMERLENSRYQQRSVFSPCVIQSPSDQKEHAFKLCRPPGTFLMPPASTPSGSRGPSYRVEDILSPRSSSDSEVTMETNKPFIDPVVSRHQMFLTAAVQALQDNSFQHQQHQQQQPDSSSSWLGLAGSPSFELLQARQS</sequence>
<dbReference type="GO" id="GO:0007131">
    <property type="term" value="P:reciprocal meiotic recombination"/>
    <property type="evidence" value="ECO:0007669"/>
    <property type="project" value="InterPro"/>
</dbReference>
<dbReference type="PANTHER" id="PTHR46740:SF2">
    <property type="entry name" value="PROTEIN DYAD"/>
    <property type="match status" value="1"/>
</dbReference>
<evidence type="ECO:0000256" key="1">
    <source>
        <dbReference type="SAM" id="Coils"/>
    </source>
</evidence>
<dbReference type="KEGG" id="smo:SELMODRAFT_404501"/>
<dbReference type="eggNOG" id="ENOG502QU2W">
    <property type="taxonomic scope" value="Eukaryota"/>
</dbReference>
<keyword evidence="1" id="KW-0175">Coiled coil</keyword>
<accession>D8QVJ2</accession>
<evidence type="ECO:0000256" key="2">
    <source>
        <dbReference type="SAM" id="MobiDB-lite"/>
    </source>
</evidence>
<name>D8QVJ2_SELML</name>
<reference evidence="4 5" key="1">
    <citation type="journal article" date="2011" name="Science">
        <title>The Selaginella genome identifies genetic changes associated with the evolution of vascular plants.</title>
        <authorList>
            <person name="Banks J.A."/>
            <person name="Nishiyama T."/>
            <person name="Hasebe M."/>
            <person name="Bowman J.L."/>
            <person name="Gribskov M."/>
            <person name="dePamphilis C."/>
            <person name="Albert V.A."/>
            <person name="Aono N."/>
            <person name="Aoyama T."/>
            <person name="Ambrose B.A."/>
            <person name="Ashton N.W."/>
            <person name="Axtell M.J."/>
            <person name="Barker E."/>
            <person name="Barker M.S."/>
            <person name="Bennetzen J.L."/>
            <person name="Bonawitz N.D."/>
            <person name="Chapple C."/>
            <person name="Cheng C."/>
            <person name="Correa L.G."/>
            <person name="Dacre M."/>
            <person name="DeBarry J."/>
            <person name="Dreyer I."/>
            <person name="Elias M."/>
            <person name="Engstrom E.M."/>
            <person name="Estelle M."/>
            <person name="Feng L."/>
            <person name="Finet C."/>
            <person name="Floyd S.K."/>
            <person name="Frommer W.B."/>
            <person name="Fujita T."/>
            <person name="Gramzow L."/>
            <person name="Gutensohn M."/>
            <person name="Harholt J."/>
            <person name="Hattori M."/>
            <person name="Heyl A."/>
            <person name="Hirai T."/>
            <person name="Hiwatashi Y."/>
            <person name="Ishikawa M."/>
            <person name="Iwata M."/>
            <person name="Karol K.G."/>
            <person name="Koehler B."/>
            <person name="Kolukisaoglu U."/>
            <person name="Kubo M."/>
            <person name="Kurata T."/>
            <person name="Lalonde S."/>
            <person name="Li K."/>
            <person name="Li Y."/>
            <person name="Litt A."/>
            <person name="Lyons E."/>
            <person name="Manning G."/>
            <person name="Maruyama T."/>
            <person name="Michael T.P."/>
            <person name="Mikami K."/>
            <person name="Miyazaki S."/>
            <person name="Morinaga S."/>
            <person name="Murata T."/>
            <person name="Mueller-Roeber B."/>
            <person name="Nelson D.R."/>
            <person name="Obara M."/>
            <person name="Oguri Y."/>
            <person name="Olmstead R.G."/>
            <person name="Onodera N."/>
            <person name="Petersen B.L."/>
            <person name="Pils B."/>
            <person name="Prigge M."/>
            <person name="Rensing S.A."/>
            <person name="Riano-Pachon D.M."/>
            <person name="Roberts A.W."/>
            <person name="Sato Y."/>
            <person name="Scheller H.V."/>
            <person name="Schulz B."/>
            <person name="Schulz C."/>
            <person name="Shakirov E.V."/>
            <person name="Shibagaki N."/>
            <person name="Shinohara N."/>
            <person name="Shippen D.E."/>
            <person name="Soerensen I."/>
            <person name="Sotooka R."/>
            <person name="Sugimoto N."/>
            <person name="Sugita M."/>
            <person name="Sumikawa N."/>
            <person name="Tanurdzic M."/>
            <person name="Theissen G."/>
            <person name="Ulvskov P."/>
            <person name="Wakazuki S."/>
            <person name="Weng J.K."/>
            <person name="Willats W.W."/>
            <person name="Wipf D."/>
            <person name="Wolf P.G."/>
            <person name="Yang L."/>
            <person name="Zimmer A.D."/>
            <person name="Zhu Q."/>
            <person name="Mitros T."/>
            <person name="Hellsten U."/>
            <person name="Loque D."/>
            <person name="Otillar R."/>
            <person name="Salamov A."/>
            <person name="Schmutz J."/>
            <person name="Shapiro H."/>
            <person name="Lindquist E."/>
            <person name="Lucas S."/>
            <person name="Rokhsar D."/>
            <person name="Grigoriev I.V."/>
        </authorList>
    </citation>
    <scope>NUCLEOTIDE SEQUENCE [LARGE SCALE GENOMIC DNA]</scope>
</reference>
<dbReference type="Pfam" id="PF25874">
    <property type="entry name" value="WHD_plant_repro"/>
    <property type="match status" value="1"/>
</dbReference>
<gene>
    <name evidence="4" type="ORF">SELMODRAFT_404501</name>
</gene>
<dbReference type="Proteomes" id="UP000001514">
    <property type="component" value="Unassembled WGS sequence"/>
</dbReference>
<dbReference type="Gramene" id="EFJ36465">
    <property type="protein sequence ID" value="EFJ36465"/>
    <property type="gene ID" value="SELMODRAFT_404501"/>
</dbReference>
<feature type="coiled-coil region" evidence="1">
    <location>
        <begin position="278"/>
        <end position="305"/>
    </location>
</feature>
<dbReference type="HOGENOM" id="CLU_593686_0_0_1"/>